<keyword evidence="2" id="KW-0472">Membrane</keyword>
<reference evidence="4" key="1">
    <citation type="journal article" date="2019" name="Int. J. Syst. Evol. Microbiol.">
        <title>The Global Catalogue of Microorganisms (GCM) 10K type strain sequencing project: providing services to taxonomists for standard genome sequencing and annotation.</title>
        <authorList>
            <consortium name="The Broad Institute Genomics Platform"/>
            <consortium name="The Broad Institute Genome Sequencing Center for Infectious Disease"/>
            <person name="Wu L."/>
            <person name="Ma J."/>
        </authorList>
    </citation>
    <scope>NUCLEOTIDE SEQUENCE [LARGE SCALE GENOMIC DNA]</scope>
    <source>
        <strain evidence="4">CGMCC 1.9106</strain>
    </source>
</reference>
<evidence type="ECO:0000313" key="3">
    <source>
        <dbReference type="EMBL" id="MFC7241949.1"/>
    </source>
</evidence>
<evidence type="ECO:0000256" key="1">
    <source>
        <dbReference type="SAM" id="MobiDB-lite"/>
    </source>
</evidence>
<feature type="transmembrane region" description="Helical" evidence="2">
    <location>
        <begin position="26"/>
        <end position="51"/>
    </location>
</feature>
<feature type="compositionally biased region" description="Pro residues" evidence="1">
    <location>
        <begin position="84"/>
        <end position="121"/>
    </location>
</feature>
<dbReference type="Proteomes" id="UP001596392">
    <property type="component" value="Unassembled WGS sequence"/>
</dbReference>
<dbReference type="RefSeq" id="WP_376805388.1">
    <property type="nucleotide sequence ID" value="NZ_JBHTAC010000004.1"/>
</dbReference>
<accession>A0ABW2GPQ3</accession>
<organism evidence="3 4">
    <name type="scientific">Catellatospora aurea</name>
    <dbReference type="NCBI Taxonomy" id="1337874"/>
    <lineage>
        <taxon>Bacteria</taxon>
        <taxon>Bacillati</taxon>
        <taxon>Actinomycetota</taxon>
        <taxon>Actinomycetes</taxon>
        <taxon>Micromonosporales</taxon>
        <taxon>Micromonosporaceae</taxon>
        <taxon>Catellatospora</taxon>
    </lineage>
</organism>
<gene>
    <name evidence="3" type="ORF">ACFQO7_05590</name>
</gene>
<name>A0ABW2GPQ3_9ACTN</name>
<proteinExistence type="predicted"/>
<evidence type="ECO:0000313" key="4">
    <source>
        <dbReference type="Proteomes" id="UP001596392"/>
    </source>
</evidence>
<sequence>MTDEADTTVDEPVAPRPVRRESSGRFALALVGAFLAGSCLTGCVGAALVAAAHHVRHERMEDRWHHDRDRWHDRPEWWDRDRQFPPPPAPVPPVVPTRPPAAPPASPAPPPAAPTPTPSRT</sequence>
<dbReference type="EMBL" id="JBHTAC010000004">
    <property type="protein sequence ID" value="MFC7241949.1"/>
    <property type="molecule type" value="Genomic_DNA"/>
</dbReference>
<keyword evidence="4" id="KW-1185">Reference proteome</keyword>
<protein>
    <submittedName>
        <fullName evidence="3">Uncharacterized protein</fullName>
    </submittedName>
</protein>
<feature type="region of interest" description="Disordered" evidence="1">
    <location>
        <begin position="1"/>
        <end position="21"/>
    </location>
</feature>
<evidence type="ECO:0000256" key="2">
    <source>
        <dbReference type="SAM" id="Phobius"/>
    </source>
</evidence>
<keyword evidence="2" id="KW-0812">Transmembrane</keyword>
<feature type="region of interest" description="Disordered" evidence="1">
    <location>
        <begin position="77"/>
        <end position="121"/>
    </location>
</feature>
<comment type="caution">
    <text evidence="3">The sequence shown here is derived from an EMBL/GenBank/DDBJ whole genome shotgun (WGS) entry which is preliminary data.</text>
</comment>
<keyword evidence="2" id="KW-1133">Transmembrane helix</keyword>